<evidence type="ECO:0000313" key="3">
    <source>
        <dbReference type="EMBL" id="AZR07047.1"/>
    </source>
</evidence>
<dbReference type="Proteomes" id="UP000275951">
    <property type="component" value="Chromosome"/>
</dbReference>
<evidence type="ECO:0000256" key="2">
    <source>
        <dbReference type="ARBA" id="ARBA00023315"/>
    </source>
</evidence>
<dbReference type="GeneID" id="97531101"/>
<dbReference type="AlphaFoldDB" id="A0A380MC26"/>
<accession>A0A380MC26</accession>
<sequence length="192" mass="21859">MIIKRLISKTYQRFSQWTFQEDEPLPEKSIVIGAYHTSNWDGWMMLMAFWDKGAPFKFLVKDSLTRGLFSPIIRAVGGIGVNRKHPNGMVAGIVEQLQGVERFSLVIAPEGTRTRQKYWKSGFYHIARGAGLPVTLGYIDSARKVYGWGKTIELTGDVQADMDTIREFYESKAGYKPEQGTFPRLRSEDEAQ</sequence>
<dbReference type="SMART" id="SM00563">
    <property type="entry name" value="PlsC"/>
    <property type="match status" value="1"/>
</dbReference>
<dbReference type="OrthoDB" id="9796839at2"/>
<evidence type="ECO:0000256" key="1">
    <source>
        <dbReference type="ARBA" id="ARBA00022679"/>
    </source>
</evidence>
<keyword evidence="1 3" id="KW-0808">Transferase</keyword>
<dbReference type="GO" id="GO:0006654">
    <property type="term" value="P:phosphatidic acid biosynthetic process"/>
    <property type="evidence" value="ECO:0007669"/>
    <property type="project" value="TreeGrafter"/>
</dbReference>
<organism evidence="3 4">
    <name type="scientific">Trueperella pyogenes</name>
    <dbReference type="NCBI Taxonomy" id="1661"/>
    <lineage>
        <taxon>Bacteria</taxon>
        <taxon>Bacillati</taxon>
        <taxon>Actinomycetota</taxon>
        <taxon>Actinomycetes</taxon>
        <taxon>Actinomycetales</taxon>
        <taxon>Actinomycetaceae</taxon>
        <taxon>Trueperella</taxon>
    </lineage>
</organism>
<gene>
    <name evidence="3" type="ORF">EBQ10_06880</name>
</gene>
<dbReference type="InterPro" id="IPR002123">
    <property type="entry name" value="Plipid/glycerol_acylTrfase"/>
</dbReference>
<protein>
    <submittedName>
        <fullName evidence="3">Acyltransferase</fullName>
    </submittedName>
</protein>
<dbReference type="RefSeq" id="WP_039661518.1">
    <property type="nucleotide sequence ID" value="NZ_CP012649.1"/>
</dbReference>
<dbReference type="Pfam" id="PF01553">
    <property type="entry name" value="Acyltransferase"/>
    <property type="match status" value="1"/>
</dbReference>
<dbReference type="EMBL" id="CP033905">
    <property type="protein sequence ID" value="AZR07047.1"/>
    <property type="molecule type" value="Genomic_DNA"/>
</dbReference>
<dbReference type="PANTHER" id="PTHR10434:SF9">
    <property type="entry name" value="PHOSPHOLIPID_GLYCEROL ACYLTRANSFERASE DOMAIN-CONTAINING PROTEIN"/>
    <property type="match status" value="1"/>
</dbReference>
<keyword evidence="2 3" id="KW-0012">Acyltransferase</keyword>
<dbReference type="GO" id="GO:0003841">
    <property type="term" value="F:1-acylglycerol-3-phosphate O-acyltransferase activity"/>
    <property type="evidence" value="ECO:0007669"/>
    <property type="project" value="TreeGrafter"/>
</dbReference>
<name>A0A380MC26_9ACTO</name>
<reference evidence="3 4" key="1">
    <citation type="submission" date="2018-11" db="EMBL/GenBank/DDBJ databases">
        <title>Multidrug-resistant genes are associated with an 42-kb island TGI1 carrying a complex class 1 integron in a Trueperella pyogenes.</title>
        <authorList>
            <person name="Dong W."/>
        </authorList>
    </citation>
    <scope>NUCLEOTIDE SEQUENCE [LARGE SCALE GENOMIC DNA]</scope>
    <source>
        <strain evidence="3 4">TP4</strain>
    </source>
</reference>
<dbReference type="SUPFAM" id="SSF69593">
    <property type="entry name" value="Glycerol-3-phosphate (1)-acyltransferase"/>
    <property type="match status" value="1"/>
</dbReference>
<evidence type="ECO:0000313" key="4">
    <source>
        <dbReference type="Proteomes" id="UP000275951"/>
    </source>
</evidence>
<proteinExistence type="predicted"/>
<dbReference type="PANTHER" id="PTHR10434">
    <property type="entry name" value="1-ACYL-SN-GLYCEROL-3-PHOSPHATE ACYLTRANSFERASE"/>
    <property type="match status" value="1"/>
</dbReference>